<dbReference type="InterPro" id="IPR056423">
    <property type="entry name" value="BACK_BPM_SPOP"/>
</dbReference>
<dbReference type="Gene3D" id="2.60.210.10">
    <property type="entry name" value="Apoptosis, Tumor Necrosis Factor Receptor Associated Protein 2, Chain A"/>
    <property type="match status" value="2"/>
</dbReference>
<dbReference type="Pfam" id="PF22486">
    <property type="entry name" value="MATH_2"/>
    <property type="match status" value="2"/>
</dbReference>
<evidence type="ECO:0000259" key="3">
    <source>
        <dbReference type="PROSITE" id="PS50097"/>
    </source>
</evidence>
<dbReference type="Proteomes" id="UP000324705">
    <property type="component" value="Chromosome 2B"/>
</dbReference>
<dbReference type="Pfam" id="PF24570">
    <property type="entry name" value="BACK_BPM_SPOP"/>
    <property type="match status" value="1"/>
</dbReference>
<proteinExistence type="inferred from homology"/>
<feature type="domain" description="MATH" evidence="4">
    <location>
        <begin position="371"/>
        <end position="498"/>
    </location>
</feature>
<keyword evidence="6" id="KW-1185">Reference proteome</keyword>
<accession>A0A9R1RSU3</accession>
<dbReference type="CDD" id="cd00121">
    <property type="entry name" value="MATH"/>
    <property type="match status" value="2"/>
</dbReference>
<name>A0A9R1RSU3_TRITD</name>
<evidence type="ECO:0000259" key="4">
    <source>
        <dbReference type="PROSITE" id="PS50144"/>
    </source>
</evidence>
<dbReference type="Gene3D" id="1.25.40.420">
    <property type="match status" value="1"/>
</dbReference>
<dbReference type="PROSITE" id="PS50144">
    <property type="entry name" value="MATH"/>
    <property type="match status" value="2"/>
</dbReference>
<protein>
    <submittedName>
        <fullName evidence="5">Uncharacterized protein</fullName>
    </submittedName>
</protein>
<comment type="similarity">
    <text evidence="2">Belongs to the Tdpoz family.</text>
</comment>
<comment type="pathway">
    <text evidence="1">Protein modification; protein ubiquitination.</text>
</comment>
<dbReference type="SMART" id="SM00225">
    <property type="entry name" value="BTB"/>
    <property type="match status" value="2"/>
</dbReference>
<dbReference type="Gene3D" id="3.30.710.10">
    <property type="entry name" value="Potassium Channel Kv1.1, Chain A"/>
    <property type="match status" value="2"/>
</dbReference>
<dbReference type="PROSITE" id="PS50097">
    <property type="entry name" value="BTB"/>
    <property type="match status" value="2"/>
</dbReference>
<dbReference type="EMBL" id="LT934114">
    <property type="protein sequence ID" value="VAH52136.1"/>
    <property type="molecule type" value="Genomic_DNA"/>
</dbReference>
<evidence type="ECO:0000256" key="1">
    <source>
        <dbReference type="ARBA" id="ARBA00004906"/>
    </source>
</evidence>
<dbReference type="CDD" id="cd18280">
    <property type="entry name" value="BTB_POZ_BPM_plant"/>
    <property type="match status" value="1"/>
</dbReference>
<evidence type="ECO:0000313" key="5">
    <source>
        <dbReference type="EMBL" id="VAH52136.1"/>
    </source>
</evidence>
<reference evidence="5 6" key="1">
    <citation type="submission" date="2017-09" db="EMBL/GenBank/DDBJ databases">
        <authorList>
            <consortium name="International Durum Wheat Genome Sequencing Consortium (IDWGSC)"/>
            <person name="Milanesi L."/>
        </authorList>
    </citation>
    <scope>NUCLEOTIDE SEQUENCE [LARGE SCALE GENOMIC DNA]</scope>
    <source>
        <strain evidence="6">cv. Svevo</strain>
    </source>
</reference>
<dbReference type="PANTHER" id="PTHR26379">
    <property type="entry name" value="BTB/POZ AND MATH DOMAIN-CONTAINING PROTEIN 1"/>
    <property type="match status" value="1"/>
</dbReference>
<dbReference type="PANTHER" id="PTHR26379:SF461">
    <property type="entry name" value="BTB DOMAIN-CONTAINING PROTEIN"/>
    <property type="match status" value="1"/>
</dbReference>
<organism evidence="5 6">
    <name type="scientific">Triticum turgidum subsp. durum</name>
    <name type="common">Durum wheat</name>
    <name type="synonym">Triticum durum</name>
    <dbReference type="NCBI Taxonomy" id="4567"/>
    <lineage>
        <taxon>Eukaryota</taxon>
        <taxon>Viridiplantae</taxon>
        <taxon>Streptophyta</taxon>
        <taxon>Embryophyta</taxon>
        <taxon>Tracheophyta</taxon>
        <taxon>Spermatophyta</taxon>
        <taxon>Magnoliopsida</taxon>
        <taxon>Liliopsida</taxon>
        <taxon>Poales</taxon>
        <taxon>Poaceae</taxon>
        <taxon>BOP clade</taxon>
        <taxon>Pooideae</taxon>
        <taxon>Triticodae</taxon>
        <taxon>Triticeae</taxon>
        <taxon>Triticinae</taxon>
        <taxon>Triticum</taxon>
    </lineage>
</organism>
<dbReference type="InterPro" id="IPR011333">
    <property type="entry name" value="SKP1/BTB/POZ_sf"/>
</dbReference>
<feature type="domain" description="BTB" evidence="3">
    <location>
        <begin position="193"/>
        <end position="260"/>
    </location>
</feature>
<dbReference type="InterPro" id="IPR002083">
    <property type="entry name" value="MATH/TRAF_dom"/>
</dbReference>
<feature type="domain" description="BTB" evidence="3">
    <location>
        <begin position="534"/>
        <end position="597"/>
    </location>
</feature>
<evidence type="ECO:0000256" key="2">
    <source>
        <dbReference type="ARBA" id="ARBA00010846"/>
    </source>
</evidence>
<evidence type="ECO:0000313" key="6">
    <source>
        <dbReference type="Proteomes" id="UP000324705"/>
    </source>
</evidence>
<dbReference type="InterPro" id="IPR000210">
    <property type="entry name" value="BTB/POZ_dom"/>
</dbReference>
<feature type="domain" description="MATH" evidence="4">
    <location>
        <begin position="29"/>
        <end position="157"/>
    </location>
</feature>
<dbReference type="AlphaFoldDB" id="A0A9R1RSU3"/>
<gene>
    <name evidence="5" type="ORF">TRITD_2Bv1G224540</name>
</gene>
<dbReference type="OMA" id="RIMCESR"/>
<dbReference type="Gramene" id="TRITD2Bv1G224540.1">
    <property type="protein sequence ID" value="TRITD2Bv1G224540.1"/>
    <property type="gene ID" value="TRITD2Bv1G224540"/>
</dbReference>
<dbReference type="SMART" id="SM00061">
    <property type="entry name" value="MATH"/>
    <property type="match status" value="2"/>
</dbReference>
<dbReference type="InterPro" id="IPR008974">
    <property type="entry name" value="TRAF-like"/>
</dbReference>
<dbReference type="Pfam" id="PF00651">
    <property type="entry name" value="BTB"/>
    <property type="match status" value="2"/>
</dbReference>
<dbReference type="GO" id="GO:0016567">
    <property type="term" value="P:protein ubiquitination"/>
    <property type="evidence" value="ECO:0007669"/>
    <property type="project" value="InterPro"/>
</dbReference>
<dbReference type="SUPFAM" id="SSF49599">
    <property type="entry name" value="TRAF domain-like"/>
    <property type="match status" value="2"/>
</dbReference>
<sequence length="619" mass="68660">MATANNSPAVVNNYGLPATSSRSSTESFTAAHDFEVASYPLLDGLGVGKYISSCVFSVGGYDWTIRFYPDGESDDCAGNTSAFLYCVSQLEGVRAKFTLNTLEKEGKVLATRYGLVNHTFSSPSYDFGYSKFVEKSRLLKSSSSKANNGYFIIRCVLTVIREPRTEVKRNLLVVPQPNLQDHLHQMWKEGQGADVTFSVSGQLFSAHRYLLAARSPVFKAELFGSMKESAVESIKIYDVEPPIFEALLHFMYTDSVQDDGDNKDETEKMQHLLVAADRYGLERLRIMCESRLCDSIGVETVATTLVLAEQHHCGDLKKACIEFMTSQNRLGNVVATDGFKHLMASCPLLTKDILDKSPSETSSRCFTESLTATHNFEVACYSLLAGMGVGKYISSCIFSVGGHDWTIRFYPDGNNAECAGNASAFLYCSSQPKGVRTKFTLNMLEKEGKVLVTSFGSLEHTFSSPIDDFGFSKFVEKSRLLKSSSDATGGYFTIRCVLTVIKEPRTELKRNLFVVPRPNLQDHLQQMWKDGQGADVKFSVSGQLFSAHRYLLAARSPVFKAELFGPMTEKATESITIDDIEPPIFEALLHFIYTDSILDDWDSKEGKTTDMQHLLVAAD</sequence>
<dbReference type="InterPro" id="IPR045005">
    <property type="entry name" value="BPM1-6"/>
</dbReference>
<dbReference type="SUPFAM" id="SSF54695">
    <property type="entry name" value="POZ domain"/>
    <property type="match status" value="2"/>
</dbReference>